<keyword evidence="16" id="KW-1185">Reference proteome</keyword>
<sequence length="649" mass="73412">MRIKCLVMILSVTGMASLPALEELGELVVDAEVLNQIDQVDRSEADAFFRTDLAESLSILPGVSLQRVGARSETMVTVRGFDLRQVPVLIDGIPVYVPYDGYADLGRFLVPNGAEMEVAKGISPVLAGPNALGGLINVHTRRPEERLEDEIRAGAFTGDGWKSGLAAGGREERWYWQFDLSWIEQDAFRLSDDFQPVPTEDGGRRENSWRQDFRASGRIAWTPAGDDEYALGFWIQRGEKGNPPYTGSDPTIRARFWQWPQWDKTTVYFLSRTEIGNDTVLETTAHYDRFENLLQSYDDATYSTQTRPYTFNSYYDDWIAGASAKIENRSWQDLRLAAAVHYERDHHEEWEPATPTYTFEDETLSIGFEAERTLLWDASLTAGISHDWRNIREAVDTNTGAPLGGSKTSSWNPQVIYRQSFGDAIEGHLGYAGKSRFPTIKDRYSYRLGQAISNPDLQPESADHFDIGIRGSHCDGDFNWQLGLFYSRITDAIQRVDNVAFDPSGAGLFQLRNVGKVEHHGLELAINRRWSERIESGIRYAWTEAENRTDSSIFVTGVPEHEVLLYSTISPVEGLRLIPSYTWADSRVVTTTGKRVGHYARLDFRAEIQPSDAWTLGLGVTNLLDRNQQLDEGFPEPGRSYYLDLKYEF</sequence>
<keyword evidence="7 10" id="KW-0472">Membrane</keyword>
<feature type="domain" description="TonB-dependent receptor plug" evidence="14">
    <location>
        <begin position="33"/>
        <end position="134"/>
    </location>
</feature>
<dbReference type="InterPro" id="IPR039426">
    <property type="entry name" value="TonB-dep_rcpt-like"/>
</dbReference>
<comment type="similarity">
    <text evidence="10 11">Belongs to the TonB-dependent receptor family.</text>
</comment>
<keyword evidence="6 11" id="KW-0798">TonB box</keyword>
<organism evidence="15 16">
    <name type="scientific">Haloferula sargassicola</name>
    <dbReference type="NCBI Taxonomy" id="490096"/>
    <lineage>
        <taxon>Bacteria</taxon>
        <taxon>Pseudomonadati</taxon>
        <taxon>Verrucomicrobiota</taxon>
        <taxon>Verrucomicrobiia</taxon>
        <taxon>Verrucomicrobiales</taxon>
        <taxon>Verrucomicrobiaceae</taxon>
        <taxon>Haloferula</taxon>
    </lineage>
</organism>
<keyword evidence="2 10" id="KW-0813">Transport</keyword>
<dbReference type="Pfam" id="PF07715">
    <property type="entry name" value="Plug"/>
    <property type="match status" value="1"/>
</dbReference>
<evidence type="ECO:0000256" key="5">
    <source>
        <dbReference type="ARBA" id="ARBA00022729"/>
    </source>
</evidence>
<evidence type="ECO:0000256" key="8">
    <source>
        <dbReference type="ARBA" id="ARBA00023170"/>
    </source>
</evidence>
<comment type="subcellular location">
    <subcellularLocation>
        <location evidence="1 10">Cell outer membrane</location>
        <topology evidence="1 10">Multi-pass membrane protein</topology>
    </subcellularLocation>
</comment>
<accession>A0ABP9UPN3</accession>
<dbReference type="Gene3D" id="2.170.130.10">
    <property type="entry name" value="TonB-dependent receptor, plug domain"/>
    <property type="match status" value="1"/>
</dbReference>
<evidence type="ECO:0000256" key="6">
    <source>
        <dbReference type="ARBA" id="ARBA00023077"/>
    </source>
</evidence>
<keyword evidence="8" id="KW-0675">Receptor</keyword>
<keyword evidence="5 12" id="KW-0732">Signal</keyword>
<evidence type="ECO:0000313" key="15">
    <source>
        <dbReference type="EMBL" id="GAA5481979.1"/>
    </source>
</evidence>
<dbReference type="InterPro" id="IPR037066">
    <property type="entry name" value="Plug_dom_sf"/>
</dbReference>
<gene>
    <name evidence="15" type="primary">btuB_2</name>
    <name evidence="15" type="ORF">Hsar01_01194</name>
</gene>
<evidence type="ECO:0000256" key="10">
    <source>
        <dbReference type="PROSITE-ProRule" id="PRU01360"/>
    </source>
</evidence>
<feature type="signal peptide" evidence="12">
    <location>
        <begin position="1"/>
        <end position="20"/>
    </location>
</feature>
<evidence type="ECO:0000259" key="13">
    <source>
        <dbReference type="Pfam" id="PF00593"/>
    </source>
</evidence>
<dbReference type="Proteomes" id="UP001476282">
    <property type="component" value="Unassembled WGS sequence"/>
</dbReference>
<dbReference type="Gene3D" id="2.40.170.20">
    <property type="entry name" value="TonB-dependent receptor, beta-barrel domain"/>
    <property type="match status" value="1"/>
</dbReference>
<evidence type="ECO:0000256" key="11">
    <source>
        <dbReference type="RuleBase" id="RU003357"/>
    </source>
</evidence>
<evidence type="ECO:0000256" key="9">
    <source>
        <dbReference type="ARBA" id="ARBA00023237"/>
    </source>
</evidence>
<dbReference type="Pfam" id="PF00593">
    <property type="entry name" value="TonB_dep_Rec_b-barrel"/>
    <property type="match status" value="1"/>
</dbReference>
<dbReference type="PANTHER" id="PTHR30069:SF29">
    <property type="entry name" value="HEMOGLOBIN AND HEMOGLOBIN-HAPTOGLOBIN-BINDING PROTEIN 1-RELATED"/>
    <property type="match status" value="1"/>
</dbReference>
<dbReference type="InterPro" id="IPR000531">
    <property type="entry name" value="Beta-barrel_TonB"/>
</dbReference>
<keyword evidence="4 10" id="KW-0812">Transmembrane</keyword>
<evidence type="ECO:0000256" key="4">
    <source>
        <dbReference type="ARBA" id="ARBA00022692"/>
    </source>
</evidence>
<evidence type="ECO:0000313" key="16">
    <source>
        <dbReference type="Proteomes" id="UP001476282"/>
    </source>
</evidence>
<reference evidence="15 16" key="1">
    <citation type="submission" date="2024-02" db="EMBL/GenBank/DDBJ databases">
        <title>Haloferula sargassicola NBRC 104335.</title>
        <authorList>
            <person name="Ichikawa N."/>
            <person name="Katano-Makiyama Y."/>
            <person name="Hidaka K."/>
        </authorList>
    </citation>
    <scope>NUCLEOTIDE SEQUENCE [LARGE SCALE GENOMIC DNA]</scope>
    <source>
        <strain evidence="15 16">NBRC 104335</strain>
    </source>
</reference>
<name>A0ABP9UPN3_9BACT</name>
<dbReference type="InterPro" id="IPR012910">
    <property type="entry name" value="Plug_dom"/>
</dbReference>
<proteinExistence type="inferred from homology"/>
<evidence type="ECO:0000256" key="3">
    <source>
        <dbReference type="ARBA" id="ARBA00022452"/>
    </source>
</evidence>
<evidence type="ECO:0000256" key="1">
    <source>
        <dbReference type="ARBA" id="ARBA00004571"/>
    </source>
</evidence>
<keyword evidence="9 10" id="KW-0998">Cell outer membrane</keyword>
<evidence type="ECO:0000259" key="14">
    <source>
        <dbReference type="Pfam" id="PF07715"/>
    </source>
</evidence>
<dbReference type="EMBL" id="BAABRI010000005">
    <property type="protein sequence ID" value="GAA5481979.1"/>
    <property type="molecule type" value="Genomic_DNA"/>
</dbReference>
<feature type="chain" id="PRO_5045356347" evidence="12">
    <location>
        <begin position="21"/>
        <end position="649"/>
    </location>
</feature>
<comment type="caution">
    <text evidence="15">The sequence shown here is derived from an EMBL/GenBank/DDBJ whole genome shotgun (WGS) entry which is preliminary data.</text>
</comment>
<dbReference type="InterPro" id="IPR036942">
    <property type="entry name" value="Beta-barrel_TonB_sf"/>
</dbReference>
<evidence type="ECO:0000256" key="2">
    <source>
        <dbReference type="ARBA" id="ARBA00022448"/>
    </source>
</evidence>
<feature type="domain" description="TonB-dependent receptor-like beta-barrel" evidence="13">
    <location>
        <begin position="219"/>
        <end position="623"/>
    </location>
</feature>
<dbReference type="PROSITE" id="PS52016">
    <property type="entry name" value="TONB_DEPENDENT_REC_3"/>
    <property type="match status" value="1"/>
</dbReference>
<evidence type="ECO:0000256" key="7">
    <source>
        <dbReference type="ARBA" id="ARBA00023136"/>
    </source>
</evidence>
<keyword evidence="3 10" id="KW-1134">Transmembrane beta strand</keyword>
<dbReference type="SUPFAM" id="SSF56935">
    <property type="entry name" value="Porins"/>
    <property type="match status" value="1"/>
</dbReference>
<dbReference type="PANTHER" id="PTHR30069">
    <property type="entry name" value="TONB-DEPENDENT OUTER MEMBRANE RECEPTOR"/>
    <property type="match status" value="1"/>
</dbReference>
<evidence type="ECO:0000256" key="12">
    <source>
        <dbReference type="SAM" id="SignalP"/>
    </source>
</evidence>
<protein>
    <submittedName>
        <fullName evidence="15">Vitamin B12 transporter BtuB</fullName>
    </submittedName>
</protein>